<evidence type="ECO:0000259" key="3">
    <source>
        <dbReference type="Pfam" id="PF02517"/>
    </source>
</evidence>
<keyword evidence="2" id="KW-0812">Transmembrane</keyword>
<dbReference type="RefSeq" id="WP_137603395.1">
    <property type="nucleotide sequence ID" value="NZ_JARPYR010000003.1"/>
</dbReference>
<dbReference type="GO" id="GO:0008237">
    <property type="term" value="F:metallopeptidase activity"/>
    <property type="evidence" value="ECO:0007669"/>
    <property type="project" value="UniProtKB-KW"/>
</dbReference>
<accession>A0AAP5KNT7</accession>
<feature type="transmembrane region" description="Helical" evidence="2">
    <location>
        <begin position="194"/>
        <end position="214"/>
    </location>
</feature>
<dbReference type="EMBL" id="JARPYR010000003">
    <property type="protein sequence ID" value="MDT2595844.1"/>
    <property type="molecule type" value="Genomic_DNA"/>
</dbReference>
<gene>
    <name evidence="5" type="ORF">P7D36_12120</name>
    <name evidence="4" type="ORF">P7D39_02240</name>
</gene>
<keyword evidence="2" id="KW-1133">Transmembrane helix</keyword>
<dbReference type="Proteomes" id="UP001256547">
    <property type="component" value="Unassembled WGS sequence"/>
</dbReference>
<proteinExistence type="inferred from homology"/>
<feature type="transmembrane region" description="Helical" evidence="2">
    <location>
        <begin position="136"/>
        <end position="158"/>
    </location>
</feature>
<keyword evidence="5" id="KW-0645">Protease</keyword>
<protein>
    <submittedName>
        <fullName evidence="5">CPBP family intramembrane metalloprotease</fullName>
    </submittedName>
</protein>
<organism evidence="5 6">
    <name type="scientific">Enterococcus dongliensis</name>
    <dbReference type="NCBI Taxonomy" id="2559925"/>
    <lineage>
        <taxon>Bacteria</taxon>
        <taxon>Bacillati</taxon>
        <taxon>Bacillota</taxon>
        <taxon>Bacilli</taxon>
        <taxon>Lactobacillales</taxon>
        <taxon>Enterococcaceae</taxon>
        <taxon>Enterococcus</taxon>
    </lineage>
</organism>
<dbReference type="GO" id="GO:0004175">
    <property type="term" value="F:endopeptidase activity"/>
    <property type="evidence" value="ECO:0007669"/>
    <property type="project" value="UniProtKB-ARBA"/>
</dbReference>
<dbReference type="Proteomes" id="UP001245561">
    <property type="component" value="Unassembled WGS sequence"/>
</dbReference>
<feature type="transmembrane region" description="Helical" evidence="2">
    <location>
        <begin position="73"/>
        <end position="95"/>
    </location>
</feature>
<sequence length="215" mass="24221">MNKLFYQPVNLRKVILATVLIFLGLFGLLYGPTYLGIFSVALTSYLAFILVFGVPLTNHLFSKPIRPIKISLIYFPLNWVVSLVAGFILTYLLGWQLQGNLVTDHPSLLLIFTLPIMLLGEELFSLFFLSIFSSRFSLTVSSILSAIIFGLIHFSTYYNGNSFETLVHICLIQGSARLIFNQAAIKSNSLWTSWVVHVLFDFSSIVISILPQLFN</sequence>
<keyword evidence="7" id="KW-1185">Reference proteome</keyword>
<feature type="transmembrane region" description="Helical" evidence="2">
    <location>
        <begin position="37"/>
        <end position="61"/>
    </location>
</feature>
<dbReference type="Pfam" id="PF02517">
    <property type="entry name" value="Rce1-like"/>
    <property type="match status" value="1"/>
</dbReference>
<keyword evidence="5" id="KW-0482">Metalloprotease</keyword>
<comment type="caution">
    <text evidence="5">The sequence shown here is derived from an EMBL/GenBank/DDBJ whole genome shotgun (WGS) entry which is preliminary data.</text>
</comment>
<evidence type="ECO:0000313" key="5">
    <source>
        <dbReference type="EMBL" id="MDT2638228.1"/>
    </source>
</evidence>
<evidence type="ECO:0000313" key="7">
    <source>
        <dbReference type="Proteomes" id="UP001256547"/>
    </source>
</evidence>
<dbReference type="GO" id="GO:0080120">
    <property type="term" value="P:CAAX-box protein maturation"/>
    <property type="evidence" value="ECO:0007669"/>
    <property type="project" value="UniProtKB-ARBA"/>
</dbReference>
<comment type="similarity">
    <text evidence="1">Belongs to the UPF0177 family.</text>
</comment>
<evidence type="ECO:0000313" key="4">
    <source>
        <dbReference type="EMBL" id="MDT2595844.1"/>
    </source>
</evidence>
<keyword evidence="2" id="KW-0472">Membrane</keyword>
<evidence type="ECO:0000256" key="2">
    <source>
        <dbReference type="SAM" id="Phobius"/>
    </source>
</evidence>
<evidence type="ECO:0000313" key="6">
    <source>
        <dbReference type="Proteomes" id="UP001245561"/>
    </source>
</evidence>
<feature type="domain" description="CAAX prenyl protease 2/Lysostaphin resistance protein A-like" evidence="3">
    <location>
        <begin position="107"/>
        <end position="202"/>
    </location>
</feature>
<feature type="transmembrane region" description="Helical" evidence="2">
    <location>
        <begin position="12"/>
        <end position="31"/>
    </location>
</feature>
<dbReference type="InterPro" id="IPR003675">
    <property type="entry name" value="Rce1/LyrA-like_dom"/>
</dbReference>
<reference evidence="5 7" key="1">
    <citation type="submission" date="2023-03" db="EMBL/GenBank/DDBJ databases">
        <authorList>
            <person name="Shen W."/>
            <person name="Cai J."/>
        </authorList>
    </citation>
    <scope>NUCLEOTIDE SEQUENCE</scope>
    <source>
        <strain evidence="5">P55-2</strain>
        <strain evidence="4 7">P72-2</strain>
    </source>
</reference>
<feature type="transmembrane region" description="Helical" evidence="2">
    <location>
        <begin position="107"/>
        <end position="129"/>
    </location>
</feature>
<evidence type="ECO:0000256" key="1">
    <source>
        <dbReference type="ARBA" id="ARBA00009067"/>
    </source>
</evidence>
<dbReference type="AlphaFoldDB" id="A0AAP5KNT7"/>
<keyword evidence="5" id="KW-0378">Hydrolase</keyword>
<name>A0AAP5KNT7_9ENTE</name>
<dbReference type="EMBL" id="JARPYT010000021">
    <property type="protein sequence ID" value="MDT2638228.1"/>
    <property type="molecule type" value="Genomic_DNA"/>
</dbReference>